<accession>A0ABX0FBM1</accession>
<protein>
    <submittedName>
        <fullName evidence="1">Uncharacterized protein</fullName>
    </submittedName>
</protein>
<evidence type="ECO:0000313" key="1">
    <source>
        <dbReference type="EMBL" id="NGZ76953.1"/>
    </source>
</evidence>
<keyword evidence="2" id="KW-1185">Reference proteome</keyword>
<proteinExistence type="predicted"/>
<sequence length="49" mass="5718">MTLERYLHEHFPGLTLRPPLFYLYEWILDYDRARIDGIFGSSGSAADVD</sequence>
<dbReference type="RefSeq" id="WP_166276422.1">
    <property type="nucleotide sequence ID" value="NZ_JAAFGS010000006.1"/>
</dbReference>
<evidence type="ECO:0000313" key="2">
    <source>
        <dbReference type="Proteomes" id="UP000800303"/>
    </source>
</evidence>
<gene>
    <name evidence="1" type="ORF">GYN08_16725</name>
</gene>
<organism evidence="1 2">
    <name type="scientific">Saccharibacillus alkalitolerans</name>
    <dbReference type="NCBI Taxonomy" id="2705290"/>
    <lineage>
        <taxon>Bacteria</taxon>
        <taxon>Bacillati</taxon>
        <taxon>Bacillota</taxon>
        <taxon>Bacilli</taxon>
        <taxon>Bacillales</taxon>
        <taxon>Paenibacillaceae</taxon>
        <taxon>Saccharibacillus</taxon>
    </lineage>
</organism>
<reference evidence="1 2" key="1">
    <citation type="submission" date="2020-01" db="EMBL/GenBank/DDBJ databases">
        <title>Polyphasic characterisation and genomic insights into a novel alkali tolerant bacterium VR-M41.</title>
        <authorList>
            <person name="Vemuluri V.R."/>
        </authorList>
    </citation>
    <scope>NUCLEOTIDE SEQUENCE [LARGE SCALE GENOMIC DNA]</scope>
    <source>
        <strain evidence="1 2">VR-M41</strain>
    </source>
</reference>
<comment type="caution">
    <text evidence="1">The sequence shown here is derived from an EMBL/GenBank/DDBJ whole genome shotgun (WGS) entry which is preliminary data.</text>
</comment>
<dbReference type="EMBL" id="JAAFGS010000006">
    <property type="protein sequence ID" value="NGZ76953.1"/>
    <property type="molecule type" value="Genomic_DNA"/>
</dbReference>
<name>A0ABX0FBM1_9BACL</name>
<dbReference type="Proteomes" id="UP000800303">
    <property type="component" value="Unassembled WGS sequence"/>
</dbReference>